<dbReference type="RefSeq" id="WP_061914858.1">
    <property type="nucleotide sequence ID" value="NZ_DF967971.1"/>
</dbReference>
<comment type="caution">
    <text evidence="1">The sequence shown here is derived from an EMBL/GenBank/DDBJ whole genome shotgun (WGS) entry which is preliminary data.</text>
</comment>
<evidence type="ECO:0000313" key="2">
    <source>
        <dbReference type="Proteomes" id="UP000050514"/>
    </source>
</evidence>
<proteinExistence type="predicted"/>
<protein>
    <recommendedName>
        <fullName evidence="3">Tetratricopeptide repeat protein</fullName>
    </recommendedName>
</protein>
<name>A0A0P6Y6L2_9CHLR</name>
<evidence type="ECO:0008006" key="3">
    <source>
        <dbReference type="Google" id="ProtNLM"/>
    </source>
</evidence>
<dbReference type="SUPFAM" id="SSF48452">
    <property type="entry name" value="TPR-like"/>
    <property type="match status" value="1"/>
</dbReference>
<accession>A0A0P6Y6L2</accession>
<dbReference type="OrthoDB" id="513494at2"/>
<dbReference type="AlphaFoldDB" id="A0A0P6Y6L2"/>
<keyword evidence="2" id="KW-1185">Reference proteome</keyword>
<dbReference type="Proteomes" id="UP000050514">
    <property type="component" value="Unassembled WGS sequence"/>
</dbReference>
<evidence type="ECO:0000313" key="1">
    <source>
        <dbReference type="EMBL" id="KPL77214.1"/>
    </source>
</evidence>
<gene>
    <name evidence="1" type="ORF">AC812_04480</name>
</gene>
<sequence length="105" mass="12349">MEWADKAYIARKKGQWEASIELARQALRYEIEAAEKLPPVAESEPTRSILYRGAASLAYQARDYELALRLIKKGYTTYTPEEIRVDFRDIEHARIREVKDERDLF</sequence>
<dbReference type="InterPro" id="IPR011990">
    <property type="entry name" value="TPR-like_helical_dom_sf"/>
</dbReference>
<organism evidence="1 2">
    <name type="scientific">Bellilinea caldifistulae</name>
    <dbReference type="NCBI Taxonomy" id="360411"/>
    <lineage>
        <taxon>Bacteria</taxon>
        <taxon>Bacillati</taxon>
        <taxon>Chloroflexota</taxon>
        <taxon>Anaerolineae</taxon>
        <taxon>Anaerolineales</taxon>
        <taxon>Anaerolineaceae</taxon>
        <taxon>Bellilinea</taxon>
    </lineage>
</organism>
<reference evidence="1 2" key="1">
    <citation type="submission" date="2015-07" db="EMBL/GenBank/DDBJ databases">
        <title>Draft genome of Bellilinea caldifistulae DSM 17877.</title>
        <authorList>
            <person name="Hemp J."/>
            <person name="Ward L.M."/>
            <person name="Pace L.A."/>
            <person name="Fischer W.W."/>
        </authorList>
    </citation>
    <scope>NUCLEOTIDE SEQUENCE [LARGE SCALE GENOMIC DNA]</scope>
    <source>
        <strain evidence="1 2">GOMI-1</strain>
    </source>
</reference>
<dbReference type="EMBL" id="LGHJ01000010">
    <property type="protein sequence ID" value="KPL77214.1"/>
    <property type="molecule type" value="Genomic_DNA"/>
</dbReference>